<dbReference type="Proteomes" id="UP000478052">
    <property type="component" value="Unassembled WGS sequence"/>
</dbReference>
<gene>
    <name evidence="2" type="ORF">FWK35_00035463</name>
</gene>
<keyword evidence="3" id="KW-1185">Reference proteome</keyword>
<proteinExistence type="predicted"/>
<protein>
    <recommendedName>
        <fullName evidence="1">TTF-type domain-containing protein</fullName>
    </recommendedName>
</protein>
<feature type="domain" description="TTF-type" evidence="1">
    <location>
        <begin position="40"/>
        <end position="125"/>
    </location>
</feature>
<organism evidence="2 3">
    <name type="scientific">Aphis craccivora</name>
    <name type="common">Cowpea aphid</name>
    <dbReference type="NCBI Taxonomy" id="307492"/>
    <lineage>
        <taxon>Eukaryota</taxon>
        <taxon>Metazoa</taxon>
        <taxon>Ecdysozoa</taxon>
        <taxon>Arthropoda</taxon>
        <taxon>Hexapoda</taxon>
        <taxon>Insecta</taxon>
        <taxon>Pterygota</taxon>
        <taxon>Neoptera</taxon>
        <taxon>Paraneoptera</taxon>
        <taxon>Hemiptera</taxon>
        <taxon>Sternorrhyncha</taxon>
        <taxon>Aphidomorpha</taxon>
        <taxon>Aphidoidea</taxon>
        <taxon>Aphididae</taxon>
        <taxon>Aphidini</taxon>
        <taxon>Aphis</taxon>
        <taxon>Aphis</taxon>
    </lineage>
</organism>
<dbReference type="EMBL" id="VUJU01015639">
    <property type="protein sequence ID" value="KAF0692819.1"/>
    <property type="molecule type" value="Genomic_DNA"/>
</dbReference>
<sequence length="379" mass="43417">DDPSNVLTSFRLELKERVIRGPFQPDIQLFLRTKIVQNYRSLKKKKKWYDCFNWLEYSVSKYKAFCFPCHMFLNSESNLGQADTTFSKTGFSNWHMATTTFRTHRMSKSHIRTKNGKLFRGHNEKLDSVSKCLFLEMINILKKYDSVLNDHLQNCPKNASYLSNNIQNDIIIFIQSVFKRNIAAKLSNRTVSIISDERTDCGHYEQLSICVRKSPTRDVINQVGIDWQSVIAVCFDGAATMSDHYNGVQAKAKSPYKCLAEISMTSNLSEVKVKSSVLIKQMKTFNFIFSLLMLNPILLLVQQVSSTLKSSDDLELLTAVSIVQSIKTYLTNLRIGNDSFKKVYDETIEIYLDLPFFFQVSNRESGKELGFPITASLTA</sequence>
<name>A0A6G0VMZ5_APHCR</name>
<feature type="non-terminal residue" evidence="2">
    <location>
        <position position="379"/>
    </location>
</feature>
<dbReference type="InterPro" id="IPR025398">
    <property type="entry name" value="DUF4371"/>
</dbReference>
<dbReference type="PANTHER" id="PTHR45749">
    <property type="match status" value="1"/>
</dbReference>
<feature type="non-terminal residue" evidence="2">
    <location>
        <position position="1"/>
    </location>
</feature>
<evidence type="ECO:0000313" key="3">
    <source>
        <dbReference type="Proteomes" id="UP000478052"/>
    </source>
</evidence>
<dbReference type="Pfam" id="PF14291">
    <property type="entry name" value="DUF4371"/>
    <property type="match status" value="1"/>
</dbReference>
<dbReference type="OrthoDB" id="6615644at2759"/>
<evidence type="ECO:0000259" key="1">
    <source>
        <dbReference type="SMART" id="SM00597"/>
    </source>
</evidence>
<dbReference type="AlphaFoldDB" id="A0A6G0VMZ5"/>
<dbReference type="SMART" id="SM00597">
    <property type="entry name" value="ZnF_TTF"/>
    <property type="match status" value="1"/>
</dbReference>
<evidence type="ECO:0000313" key="2">
    <source>
        <dbReference type="EMBL" id="KAF0692819.1"/>
    </source>
</evidence>
<dbReference type="PANTHER" id="PTHR45749:SF21">
    <property type="entry name" value="DUF4371 DOMAIN-CONTAINING PROTEIN"/>
    <property type="match status" value="1"/>
</dbReference>
<reference evidence="2 3" key="1">
    <citation type="submission" date="2019-08" db="EMBL/GenBank/DDBJ databases">
        <title>Whole genome of Aphis craccivora.</title>
        <authorList>
            <person name="Voronova N.V."/>
            <person name="Shulinski R.S."/>
            <person name="Bandarenka Y.V."/>
            <person name="Zhorov D.G."/>
            <person name="Warner D."/>
        </authorList>
    </citation>
    <scope>NUCLEOTIDE SEQUENCE [LARGE SCALE GENOMIC DNA]</scope>
    <source>
        <strain evidence="2">180601</strain>
        <tissue evidence="2">Whole Body</tissue>
    </source>
</reference>
<accession>A0A6G0VMZ5</accession>
<dbReference type="InterPro" id="IPR006580">
    <property type="entry name" value="Znf_TTF"/>
</dbReference>
<comment type="caution">
    <text evidence="2">The sequence shown here is derived from an EMBL/GenBank/DDBJ whole genome shotgun (WGS) entry which is preliminary data.</text>
</comment>